<dbReference type="Pfam" id="PF02625">
    <property type="entry name" value="XdhC_CoxI"/>
    <property type="match status" value="1"/>
</dbReference>
<comment type="caution">
    <text evidence="3">The sequence shown here is derived from an EMBL/GenBank/DDBJ whole genome shotgun (WGS) entry which is preliminary data.</text>
</comment>
<organism evidence="3 4">
    <name type="scientific">Sphingorhabdus arenilitoris</name>
    <dbReference type="NCBI Taxonomy" id="1490041"/>
    <lineage>
        <taxon>Bacteria</taxon>
        <taxon>Pseudomonadati</taxon>
        <taxon>Pseudomonadota</taxon>
        <taxon>Alphaproteobacteria</taxon>
        <taxon>Sphingomonadales</taxon>
        <taxon>Sphingomonadaceae</taxon>
        <taxon>Sphingorhabdus</taxon>
    </lineage>
</organism>
<dbReference type="InterPro" id="IPR003777">
    <property type="entry name" value="XdhC_CoxI"/>
</dbReference>
<accession>A0ABV8RIN8</accession>
<dbReference type="InterPro" id="IPR052698">
    <property type="entry name" value="MoCofactor_Util/Proc"/>
</dbReference>
<evidence type="ECO:0000259" key="2">
    <source>
        <dbReference type="Pfam" id="PF13478"/>
    </source>
</evidence>
<dbReference type="RefSeq" id="WP_381424591.1">
    <property type="nucleotide sequence ID" value="NZ_JBHSDH010000013.1"/>
</dbReference>
<protein>
    <submittedName>
        <fullName evidence="3">XdhC family protein</fullName>
    </submittedName>
</protein>
<reference evidence="4" key="1">
    <citation type="journal article" date="2019" name="Int. J. Syst. Evol. Microbiol.">
        <title>The Global Catalogue of Microorganisms (GCM) 10K type strain sequencing project: providing services to taxonomists for standard genome sequencing and annotation.</title>
        <authorList>
            <consortium name="The Broad Institute Genomics Platform"/>
            <consortium name="The Broad Institute Genome Sequencing Center for Infectious Disease"/>
            <person name="Wu L."/>
            <person name="Ma J."/>
        </authorList>
    </citation>
    <scope>NUCLEOTIDE SEQUENCE [LARGE SCALE GENOMIC DNA]</scope>
    <source>
        <strain evidence="4">CECT 8531</strain>
    </source>
</reference>
<evidence type="ECO:0000313" key="3">
    <source>
        <dbReference type="EMBL" id="MFC4293232.1"/>
    </source>
</evidence>
<proteinExistence type="predicted"/>
<dbReference type="PANTHER" id="PTHR30388:SF4">
    <property type="entry name" value="MOLYBDENUM COFACTOR INSERTION CHAPERONE PAOD"/>
    <property type="match status" value="1"/>
</dbReference>
<sequence>MDNRRIFGFLWDKISNRQDCVLVTILSVEGSSMRNPGAHMGVCADGSFAGSLSGGCIENAVVAEALLALKNGCPRVTRFGAGSPYMDIKLPCGGGLDIHFQPINAPKFIEQCAGAIAKRAPFALSLPITGDPIDCGDAAFLAGWRPITIGSGGAIVGHWPAPKLQVIGHGAATESLCRLAVSMDLDVRVLTPDAALAARLSDTVQDRVLLRTPQDIKSLESDPWTATIFLFHDHDWEGYLIREALAQPHFYIGAMGGRRAHSSRVQALSALGITSPAISSIKAPIGLFHSARDPDTLALSALAQIIQCYQEADFTLARHHG</sequence>
<evidence type="ECO:0000259" key="1">
    <source>
        <dbReference type="Pfam" id="PF02625"/>
    </source>
</evidence>
<dbReference type="Gene3D" id="3.40.50.720">
    <property type="entry name" value="NAD(P)-binding Rossmann-like Domain"/>
    <property type="match status" value="1"/>
</dbReference>
<dbReference type="InterPro" id="IPR027051">
    <property type="entry name" value="XdhC_Rossmann_dom"/>
</dbReference>
<dbReference type="Pfam" id="PF13478">
    <property type="entry name" value="XdhC_C"/>
    <property type="match status" value="1"/>
</dbReference>
<keyword evidence="4" id="KW-1185">Reference proteome</keyword>
<evidence type="ECO:0000313" key="4">
    <source>
        <dbReference type="Proteomes" id="UP001595887"/>
    </source>
</evidence>
<feature type="domain" description="XdhC Rossmann" evidence="2">
    <location>
        <begin position="164"/>
        <end position="305"/>
    </location>
</feature>
<name>A0ABV8RIN8_9SPHN</name>
<gene>
    <name evidence="3" type="ORF">ACFOWX_12475</name>
</gene>
<dbReference type="Proteomes" id="UP001595887">
    <property type="component" value="Unassembled WGS sequence"/>
</dbReference>
<dbReference type="EMBL" id="JBHSDH010000013">
    <property type="protein sequence ID" value="MFC4293232.1"/>
    <property type="molecule type" value="Genomic_DNA"/>
</dbReference>
<feature type="domain" description="XdhC- CoxI" evidence="1">
    <location>
        <begin position="16"/>
        <end position="80"/>
    </location>
</feature>
<dbReference type="PANTHER" id="PTHR30388">
    <property type="entry name" value="ALDEHYDE OXIDOREDUCTASE MOLYBDENUM COFACTOR ASSEMBLY PROTEIN"/>
    <property type="match status" value="1"/>
</dbReference>